<gene>
    <name evidence="2" type="ORF">FRX31_002982</name>
</gene>
<evidence type="ECO:0000256" key="1">
    <source>
        <dbReference type="SAM" id="Coils"/>
    </source>
</evidence>
<dbReference type="EMBL" id="JABWDY010001425">
    <property type="protein sequence ID" value="KAF5207433.1"/>
    <property type="molecule type" value="Genomic_DNA"/>
</dbReference>
<evidence type="ECO:0000313" key="3">
    <source>
        <dbReference type="Proteomes" id="UP000554482"/>
    </source>
</evidence>
<comment type="caution">
    <text evidence="2">The sequence shown here is derived from an EMBL/GenBank/DDBJ whole genome shotgun (WGS) entry which is preliminary data.</text>
</comment>
<feature type="coiled-coil region" evidence="1">
    <location>
        <begin position="271"/>
        <end position="298"/>
    </location>
</feature>
<reference evidence="2 3" key="1">
    <citation type="submission" date="2020-06" db="EMBL/GenBank/DDBJ databases">
        <title>Transcriptomic and genomic resources for Thalictrum thalictroides and T. hernandezii: Facilitating candidate gene discovery in an emerging model plant lineage.</title>
        <authorList>
            <person name="Arias T."/>
            <person name="Riano-Pachon D.M."/>
            <person name="Di Stilio V.S."/>
        </authorList>
    </citation>
    <scope>NUCLEOTIDE SEQUENCE [LARGE SCALE GENOMIC DNA]</scope>
    <source>
        <strain evidence="3">cv. WT478/WT964</strain>
        <tissue evidence="2">Leaves</tissue>
    </source>
</reference>
<keyword evidence="1" id="KW-0175">Coiled coil</keyword>
<proteinExistence type="predicted"/>
<dbReference type="InterPro" id="IPR040262">
    <property type="entry name" value="At4g38062-like"/>
</dbReference>
<dbReference type="GO" id="GO:0003677">
    <property type="term" value="F:DNA binding"/>
    <property type="evidence" value="ECO:0007669"/>
    <property type="project" value="UniProtKB-KW"/>
</dbReference>
<feature type="coiled-coil region" evidence="1">
    <location>
        <begin position="151"/>
        <end position="238"/>
    </location>
</feature>
<protein>
    <submittedName>
        <fullName evidence="2">Basic helix-loop-helix DNA-binding superfamily protein, putative isoform</fullName>
    </submittedName>
</protein>
<dbReference type="Proteomes" id="UP000554482">
    <property type="component" value="Unassembled WGS sequence"/>
</dbReference>
<organism evidence="2 3">
    <name type="scientific">Thalictrum thalictroides</name>
    <name type="common">Rue-anemone</name>
    <name type="synonym">Anemone thalictroides</name>
    <dbReference type="NCBI Taxonomy" id="46969"/>
    <lineage>
        <taxon>Eukaryota</taxon>
        <taxon>Viridiplantae</taxon>
        <taxon>Streptophyta</taxon>
        <taxon>Embryophyta</taxon>
        <taxon>Tracheophyta</taxon>
        <taxon>Spermatophyta</taxon>
        <taxon>Magnoliopsida</taxon>
        <taxon>Ranunculales</taxon>
        <taxon>Ranunculaceae</taxon>
        <taxon>Thalictroideae</taxon>
        <taxon>Thalictrum</taxon>
    </lineage>
</organism>
<name>A0A7J6XD77_THATH</name>
<keyword evidence="2" id="KW-0238">DNA-binding</keyword>
<dbReference type="PANTHER" id="PTHR45287">
    <property type="entry name" value="OS03G0691500 PROTEIN"/>
    <property type="match status" value="1"/>
</dbReference>
<feature type="coiled-coil region" evidence="1">
    <location>
        <begin position="440"/>
        <end position="495"/>
    </location>
</feature>
<dbReference type="PANTHER" id="PTHR45287:SF4">
    <property type="entry name" value="OS03G0691500 PROTEIN"/>
    <property type="match status" value="1"/>
</dbReference>
<keyword evidence="3" id="KW-1185">Reference proteome</keyword>
<feature type="coiled-coil region" evidence="1">
    <location>
        <begin position="6"/>
        <end position="79"/>
    </location>
</feature>
<dbReference type="OrthoDB" id="685795at2759"/>
<accession>A0A7J6XD77</accession>
<evidence type="ECO:0000313" key="2">
    <source>
        <dbReference type="EMBL" id="KAF5207433.1"/>
    </source>
</evidence>
<sequence>MTLKELENYKKMLEESSVQQVQLKEQSLQTDIALKGNLRKVCDAFDKADSELVKTNQEVEDYKERLKESSVQQLQLKDRALQTENALKEELRVVIDAFDKVKSDLAEKIQEAKTCNEMLQESSVQQLRLEEQILQTENALKQNVSDVSNALGKLDSELAQKNQELENYKEVESLTVTELKNYKQKLEESSLQHNRFKEQALQTEYSLKVDLKIVSDALNNVNSELAERIQELEKYKEMLGDSSLQQLRLKEQAVQTENALKEDLRIVSDTLNKVKSELAEKIHELENYEEMLEESSVMQLLLKEQALETENVLKEDLRIVCDALDKVGFELAEKIQEENEIEFELDRWKSAAEHLQCCLDENQVFRREMENSLLAQVETEQTLKQEKEHLIHLVEEKDNRVVAEFQEKQICINALDEVCEKVLKTQVLHEFECQLRNLVIVELEEELTSLQKKVELQEKSLSCTKHQVDQLLGTLKAKQLEMDELGNKLKISEDSAKTLLSEKRTLIQDVAKLTSERENLLSVVEEFSKLVSGFYDKDTELAGRLGRIVDSFDTGKELLMGLKENIECNDSNTENENSAISFSAKNFEVIPDRRSPLIERN</sequence>
<dbReference type="AlphaFoldDB" id="A0A7J6XD77"/>